<evidence type="ECO:0000313" key="3">
    <source>
        <dbReference type="Proteomes" id="UP000003277"/>
    </source>
</evidence>
<dbReference type="InterPro" id="IPR000257">
    <property type="entry name" value="Uroporphyrinogen_deCOase"/>
</dbReference>
<dbReference type="eggNOG" id="COG0407">
    <property type="taxonomic scope" value="Bacteria"/>
</dbReference>
<gene>
    <name evidence="2" type="ORF">HMPREF9453_00128</name>
</gene>
<dbReference type="PATRIC" id="fig|742743.3.peg.138"/>
<dbReference type="STRING" id="742743.HMPREF9453_00128"/>
<dbReference type="PANTHER" id="PTHR47099">
    <property type="entry name" value="METHYLCOBAMIDE:COM METHYLTRANSFERASE MTBA"/>
    <property type="match status" value="1"/>
</dbReference>
<dbReference type="SUPFAM" id="SSF51726">
    <property type="entry name" value="UROD/MetE-like"/>
    <property type="match status" value="1"/>
</dbReference>
<evidence type="ECO:0000259" key="1">
    <source>
        <dbReference type="Pfam" id="PF01208"/>
    </source>
</evidence>
<sequence>MAQTKRELVKAALDCKPVDRVPVGFWHHFLADQRHADALAHHSAWVDNLAGHDTFYKSWKPDFVKIMTDGFFLYPHEQLHDLKSIRDAENIKPLGRDSEWIQKQVELCGILTERYGKEVMVFYNLFAPTRCIEFQQTGSDAKTVITRFMKEDPEALKEVMAVLTEDIATLAKAVIADGHADGIYLSVQNIPHPDMTYEKYREFITPSEIAVLEAANSVSDYNLLHICGYMGCHNDLTWYRDYPFKAVNWAVAFEGVPLEKGEEIFNHRCVIGGFDNNPEGVLYSGTREEVEKETVHILEKAGTRGVILGADCTVPKDIDPERFNWVRDAAAAFGVK</sequence>
<dbReference type="OrthoDB" id="7375127at2"/>
<dbReference type="GO" id="GO:0006779">
    <property type="term" value="P:porphyrin-containing compound biosynthetic process"/>
    <property type="evidence" value="ECO:0007669"/>
    <property type="project" value="InterPro"/>
</dbReference>
<reference evidence="2 3" key="1">
    <citation type="submission" date="2011-11" db="EMBL/GenBank/DDBJ databases">
        <title>The Genome Sequence of Dialister succinatiphilus YIT 11850.</title>
        <authorList>
            <consortium name="The Broad Institute Genome Sequencing Platform"/>
            <person name="Earl A."/>
            <person name="Ward D."/>
            <person name="Feldgarden M."/>
            <person name="Gevers D."/>
            <person name="Morotomi M."/>
            <person name="Young S.K."/>
            <person name="Zeng Q."/>
            <person name="Gargeya S."/>
            <person name="Fitzgerald M."/>
            <person name="Haas B."/>
            <person name="Abouelleil A."/>
            <person name="Alvarado L."/>
            <person name="Arachchi H.M."/>
            <person name="Berlin A."/>
            <person name="Brown A."/>
            <person name="Chapman S.B."/>
            <person name="Dunbar C."/>
            <person name="Gearin G."/>
            <person name="Goldberg J."/>
            <person name="Griggs A."/>
            <person name="Gujja S."/>
            <person name="Heiman D."/>
            <person name="Howarth C."/>
            <person name="Lui A."/>
            <person name="MacDonald P.J.P."/>
            <person name="Montmayeur A."/>
            <person name="Murphy C."/>
            <person name="Neiman D."/>
            <person name="Pearson M."/>
            <person name="Priest M."/>
            <person name="Roberts A."/>
            <person name="Saif S."/>
            <person name="Shea T."/>
            <person name="Sisk P."/>
            <person name="Stolte C."/>
            <person name="Sykes S."/>
            <person name="Wortman J."/>
            <person name="Nusbaum C."/>
            <person name="Birren B."/>
        </authorList>
    </citation>
    <scope>NUCLEOTIDE SEQUENCE [LARGE SCALE GENOMIC DNA]</scope>
    <source>
        <strain evidence="2 3">YIT 11850</strain>
    </source>
</reference>
<dbReference type="AlphaFoldDB" id="H1CXP0"/>
<dbReference type="HOGENOM" id="CLU_040933_1_1_9"/>
<keyword evidence="3" id="KW-1185">Reference proteome</keyword>
<proteinExistence type="predicted"/>
<dbReference type="InterPro" id="IPR038071">
    <property type="entry name" value="UROD/MetE-like_sf"/>
</dbReference>
<accession>H1CXP0</accession>
<dbReference type="Gene3D" id="3.20.20.210">
    <property type="match status" value="1"/>
</dbReference>
<evidence type="ECO:0000313" key="2">
    <source>
        <dbReference type="EMBL" id="EHO64071.1"/>
    </source>
</evidence>
<organism evidence="2 3">
    <name type="scientific">Dialister succinatiphilus YIT 11850</name>
    <dbReference type="NCBI Taxonomy" id="742743"/>
    <lineage>
        <taxon>Bacteria</taxon>
        <taxon>Bacillati</taxon>
        <taxon>Bacillota</taxon>
        <taxon>Negativicutes</taxon>
        <taxon>Veillonellales</taxon>
        <taxon>Veillonellaceae</taxon>
        <taxon>Dialister</taxon>
    </lineage>
</organism>
<dbReference type="RefSeq" id="WP_008858634.1">
    <property type="nucleotide sequence ID" value="NZ_JH591187.1"/>
</dbReference>
<comment type="caution">
    <text evidence="2">The sequence shown here is derived from an EMBL/GenBank/DDBJ whole genome shotgun (WGS) entry which is preliminary data.</text>
</comment>
<dbReference type="GO" id="GO:0004853">
    <property type="term" value="F:uroporphyrinogen decarboxylase activity"/>
    <property type="evidence" value="ECO:0007669"/>
    <property type="project" value="InterPro"/>
</dbReference>
<dbReference type="InterPro" id="IPR052024">
    <property type="entry name" value="Methanogen_methyltrans"/>
</dbReference>
<feature type="domain" description="Uroporphyrinogen decarboxylase (URO-D)" evidence="1">
    <location>
        <begin position="83"/>
        <end position="331"/>
    </location>
</feature>
<dbReference type="EMBL" id="ADLT01000001">
    <property type="protein sequence ID" value="EHO64071.1"/>
    <property type="molecule type" value="Genomic_DNA"/>
</dbReference>
<dbReference type="PANTHER" id="PTHR47099:SF1">
    <property type="entry name" value="METHYLCOBAMIDE:COM METHYLTRANSFERASE MTBA"/>
    <property type="match status" value="1"/>
</dbReference>
<dbReference type="Pfam" id="PF01208">
    <property type="entry name" value="URO-D"/>
    <property type="match status" value="1"/>
</dbReference>
<dbReference type="Proteomes" id="UP000003277">
    <property type="component" value="Unassembled WGS sequence"/>
</dbReference>
<protein>
    <recommendedName>
        <fullName evidence="1">Uroporphyrinogen decarboxylase (URO-D) domain-containing protein</fullName>
    </recommendedName>
</protein>
<name>H1CXP0_9FIRM</name>